<dbReference type="eggNOG" id="COG4420">
    <property type="taxonomic scope" value="Bacteria"/>
</dbReference>
<accession>B2GKQ7</accession>
<feature type="region of interest" description="Disordered" evidence="1">
    <location>
        <begin position="1"/>
        <end position="33"/>
    </location>
</feature>
<feature type="compositionally biased region" description="Basic and acidic residues" evidence="1">
    <location>
        <begin position="171"/>
        <end position="202"/>
    </location>
</feature>
<dbReference type="InterPro" id="IPR010406">
    <property type="entry name" value="DUF1003"/>
</dbReference>
<proteinExistence type="predicted"/>
<dbReference type="PANTHER" id="PTHR41386:SF1">
    <property type="entry name" value="MEMBRANE PROTEIN"/>
    <property type="match status" value="1"/>
</dbReference>
<sequence>MSSPRQNPSAQYSPGPLDQPREKRPGYLPRFRPNPDSFGQLTEAIARWMGTPQFLLWMTVFVTIWLGWNTMAPEEIQFDPRSLNFTLLTLMLSLQASYAAPLLLLAQNRQDDRDRVVAEEDRKRGQQNLADTEYLTREIASLRIALREVATRDYVRSELRNLLEEILEAQDQRAEAGEAEPAGRRAEGGRKNPGSRKGDRVKRTGTTPLAETPEATYGVAPAPSGTDDDARSATAPPGSHAAGHPAPGPGAAASSDPAGAPGEDGREGHL</sequence>
<dbReference type="HOGENOM" id="CLU_077948_0_1_11"/>
<dbReference type="Pfam" id="PF06210">
    <property type="entry name" value="DUF1003"/>
    <property type="match status" value="1"/>
</dbReference>
<gene>
    <name evidence="3" type="ordered locus">KRH_08390</name>
</gene>
<feature type="transmembrane region" description="Helical" evidence="2">
    <location>
        <begin position="83"/>
        <end position="105"/>
    </location>
</feature>
<organism evidence="3 4">
    <name type="scientific">Kocuria rhizophila (strain ATCC 9341 / DSM 348 / NBRC 103217 / DC2201)</name>
    <dbReference type="NCBI Taxonomy" id="378753"/>
    <lineage>
        <taxon>Bacteria</taxon>
        <taxon>Bacillati</taxon>
        <taxon>Actinomycetota</taxon>
        <taxon>Actinomycetes</taxon>
        <taxon>Micrococcales</taxon>
        <taxon>Micrococcaceae</taxon>
        <taxon>Kocuria</taxon>
    </lineage>
</organism>
<dbReference type="STRING" id="378753.KRH_08390"/>
<evidence type="ECO:0000256" key="2">
    <source>
        <dbReference type="SAM" id="Phobius"/>
    </source>
</evidence>
<evidence type="ECO:0000313" key="3">
    <source>
        <dbReference type="EMBL" id="BAG29186.1"/>
    </source>
</evidence>
<feature type="transmembrane region" description="Helical" evidence="2">
    <location>
        <begin position="54"/>
        <end position="71"/>
    </location>
</feature>
<keyword evidence="2" id="KW-0812">Transmembrane</keyword>
<keyword evidence="2" id="KW-0472">Membrane</keyword>
<reference evidence="3 4" key="1">
    <citation type="journal article" date="2008" name="J. Bacteriol.">
        <title>Complete genome sequence of the soil actinomycete Kocuria rhizophila.</title>
        <authorList>
            <person name="Takarada H."/>
            <person name="Sekine M."/>
            <person name="Kosugi H."/>
            <person name="Matsuo Y."/>
            <person name="Fujisawa T."/>
            <person name="Omata S."/>
            <person name="Kishi E."/>
            <person name="Shimizu A."/>
            <person name="Tsukatani N."/>
            <person name="Tanikawa S."/>
            <person name="Fujita N."/>
            <person name="Harayama S."/>
        </authorList>
    </citation>
    <scope>NUCLEOTIDE SEQUENCE [LARGE SCALE GENOMIC DNA]</scope>
    <source>
        <strain evidence="4">ATCC 9341 / DSM 348 / NBRC 103217 / DC2201</strain>
    </source>
</reference>
<dbReference type="RefSeq" id="WP_012397907.1">
    <property type="nucleotide sequence ID" value="NC_010617.1"/>
</dbReference>
<feature type="region of interest" description="Disordered" evidence="1">
    <location>
        <begin position="171"/>
        <end position="270"/>
    </location>
</feature>
<protein>
    <recommendedName>
        <fullName evidence="5">DUF1003 domain-containing protein</fullName>
    </recommendedName>
</protein>
<dbReference type="PANTHER" id="PTHR41386">
    <property type="entry name" value="INTEGRAL MEMBRANE PROTEIN-RELATED"/>
    <property type="match status" value="1"/>
</dbReference>
<dbReference type="Proteomes" id="UP000008838">
    <property type="component" value="Chromosome"/>
</dbReference>
<feature type="compositionally biased region" description="Polar residues" evidence="1">
    <location>
        <begin position="1"/>
        <end position="12"/>
    </location>
</feature>
<feature type="compositionally biased region" description="Low complexity" evidence="1">
    <location>
        <begin position="232"/>
        <end position="261"/>
    </location>
</feature>
<dbReference type="AlphaFoldDB" id="B2GKQ7"/>
<evidence type="ECO:0000256" key="1">
    <source>
        <dbReference type="SAM" id="MobiDB-lite"/>
    </source>
</evidence>
<evidence type="ECO:0008006" key="5">
    <source>
        <dbReference type="Google" id="ProtNLM"/>
    </source>
</evidence>
<dbReference type="KEGG" id="krh:KRH_08390"/>
<dbReference type="EMBL" id="AP009152">
    <property type="protein sequence ID" value="BAG29186.1"/>
    <property type="molecule type" value="Genomic_DNA"/>
</dbReference>
<evidence type="ECO:0000313" key="4">
    <source>
        <dbReference type="Proteomes" id="UP000008838"/>
    </source>
</evidence>
<keyword evidence="4" id="KW-1185">Reference proteome</keyword>
<name>B2GKQ7_KOCRD</name>
<keyword evidence="2" id="KW-1133">Transmembrane helix</keyword>